<dbReference type="EMBL" id="CP121270">
    <property type="protein sequence ID" value="WFP26483.1"/>
    <property type="molecule type" value="Genomic_DNA"/>
</dbReference>
<protein>
    <submittedName>
        <fullName evidence="1">Uncharacterized protein</fullName>
    </submittedName>
</protein>
<reference evidence="1" key="1">
    <citation type="submission" date="2023-04" db="EMBL/GenBank/DDBJ databases">
        <title>Complete genome sequence of a phthalic acid esters degrading bacterial strain.</title>
        <authorList>
            <person name="Weng L."/>
            <person name="Jia Y."/>
            <person name="Ren L."/>
        </authorList>
    </citation>
    <scope>NUCLEOTIDE SEQUENCE</scope>
    <source>
        <strain evidence="1">RL-LY01</strain>
    </source>
</reference>
<name>A0AAX3TCI4_9ACTN</name>
<dbReference type="RefSeq" id="WP_156354182.1">
    <property type="nucleotide sequence ID" value="NZ_CP121270.1"/>
</dbReference>
<sequence length="53" mass="5942">MIAALDRPVHTQSHRLDESVFRKWLTDSCKQQGVPVTITDPAIVNQIAVLLKT</sequence>
<proteinExistence type="predicted"/>
<organism evidence="1 2">
    <name type="scientific">Gordonia hongkongensis</name>
    <dbReference type="NCBI Taxonomy" id="1701090"/>
    <lineage>
        <taxon>Bacteria</taxon>
        <taxon>Bacillati</taxon>
        <taxon>Actinomycetota</taxon>
        <taxon>Actinomycetes</taxon>
        <taxon>Mycobacteriales</taxon>
        <taxon>Gordoniaceae</taxon>
        <taxon>Gordonia</taxon>
    </lineage>
</organism>
<evidence type="ECO:0000313" key="2">
    <source>
        <dbReference type="Proteomes" id="UP001213504"/>
    </source>
</evidence>
<dbReference type="AlphaFoldDB" id="A0AAX3TCI4"/>
<evidence type="ECO:0000313" key="1">
    <source>
        <dbReference type="EMBL" id="WFP26483.1"/>
    </source>
</evidence>
<accession>A0AAX3TCI4</accession>
<dbReference type="Proteomes" id="UP001213504">
    <property type="component" value="Chromosome"/>
</dbReference>
<gene>
    <name evidence="1" type="ORF">P9A14_08325</name>
</gene>